<dbReference type="Proteomes" id="UP000516957">
    <property type="component" value="Unassembled WGS sequence"/>
</dbReference>
<dbReference type="Gene3D" id="3.40.50.1110">
    <property type="entry name" value="SGNH hydrolase"/>
    <property type="match status" value="1"/>
</dbReference>
<keyword evidence="7" id="KW-1185">Reference proteome</keyword>
<feature type="active site" description="Nucleophile" evidence="1">
    <location>
        <position position="68"/>
    </location>
</feature>
<dbReference type="PANTHER" id="PTHR37981:SF1">
    <property type="entry name" value="SGNH HYDROLASE-TYPE ESTERASE DOMAIN-CONTAINING PROTEIN"/>
    <property type="match status" value="1"/>
</dbReference>
<keyword evidence="2" id="KW-1015">Disulfide bond</keyword>
<keyword evidence="4" id="KW-0732">Signal</keyword>
<evidence type="ECO:0000313" key="7">
    <source>
        <dbReference type="Proteomes" id="UP000516957"/>
    </source>
</evidence>
<dbReference type="EMBL" id="JACCBE010000001">
    <property type="protein sequence ID" value="NYD56797.1"/>
    <property type="molecule type" value="Genomic_DNA"/>
</dbReference>
<dbReference type="InterPro" id="IPR036514">
    <property type="entry name" value="SGNH_hydro_sf"/>
</dbReference>
<reference evidence="6 7" key="1">
    <citation type="submission" date="2020-07" db="EMBL/GenBank/DDBJ databases">
        <title>Sequencing the genomes of 1000 actinobacteria strains.</title>
        <authorList>
            <person name="Klenk H.-P."/>
        </authorList>
    </citation>
    <scope>NUCLEOTIDE SEQUENCE [LARGE SCALE GENOMIC DNA]</scope>
    <source>
        <strain evidence="6 7">DSM 18965</strain>
    </source>
</reference>
<dbReference type="AlphaFoldDB" id="A0A7Y9JP99"/>
<evidence type="ECO:0000313" key="6">
    <source>
        <dbReference type="EMBL" id="NYD56797.1"/>
    </source>
</evidence>
<dbReference type="InterPro" id="IPR037460">
    <property type="entry name" value="SEST-like"/>
</dbReference>
<dbReference type="PANTHER" id="PTHR37981">
    <property type="entry name" value="LIPASE 2"/>
    <property type="match status" value="1"/>
</dbReference>
<comment type="caution">
    <text evidence="6">The sequence shown here is derived from an EMBL/GenBank/DDBJ whole genome shotgun (WGS) entry which is preliminary data.</text>
</comment>
<dbReference type="RefSeq" id="WP_179614644.1">
    <property type="nucleotide sequence ID" value="NZ_CP059163.1"/>
</dbReference>
<dbReference type="Pfam" id="PF13472">
    <property type="entry name" value="Lipase_GDSL_2"/>
    <property type="match status" value="1"/>
</dbReference>
<feature type="disulfide bond" evidence="2">
    <location>
        <begin position="84"/>
        <end position="108"/>
    </location>
</feature>
<dbReference type="InterPro" id="IPR013830">
    <property type="entry name" value="SGNH_hydro"/>
</dbReference>
<evidence type="ECO:0000256" key="3">
    <source>
        <dbReference type="SAM" id="MobiDB-lite"/>
    </source>
</evidence>
<name>A0A7Y9JP99_9ACTN</name>
<sequence>MTSRLTRALAAGATAALLSGGLLACGDDQEQEAAPAPTPSSDEERGEQGSRQGARGSDYPSYVALGDSYTSAPFVPETDRDDGCLRSSGNYPSLVAAELGSELTDVSCAGAQTLSLVGVQRTFDGQSRPAQFDALDEDTDLVTLGIGGNDFGLFSTLASGGLAVGEVEADDVVGDITEQLDQVSDRVTSALAGVADRAPDARVILVGYPRLVPAQGTCSALPLDDEALPVARTLNRGLADALENAARRAEVEYVDLYALSQGHDICSDDPWVNGQENDPERALAFHPFAAGQEAVADELLRLLAQTPAEAAR</sequence>
<gene>
    <name evidence="6" type="ORF">BKA08_001035</name>
</gene>
<dbReference type="CDD" id="cd01823">
    <property type="entry name" value="SEST_like"/>
    <property type="match status" value="1"/>
</dbReference>
<evidence type="ECO:0000256" key="2">
    <source>
        <dbReference type="PIRSR" id="PIRSR637460-2"/>
    </source>
</evidence>
<dbReference type="GO" id="GO:0019433">
    <property type="term" value="P:triglyceride catabolic process"/>
    <property type="evidence" value="ECO:0007669"/>
    <property type="project" value="TreeGrafter"/>
</dbReference>
<feature type="chain" id="PRO_5038656679" evidence="4">
    <location>
        <begin position="25"/>
        <end position="312"/>
    </location>
</feature>
<proteinExistence type="predicted"/>
<dbReference type="SUPFAM" id="SSF52266">
    <property type="entry name" value="SGNH hydrolase"/>
    <property type="match status" value="1"/>
</dbReference>
<evidence type="ECO:0000259" key="5">
    <source>
        <dbReference type="Pfam" id="PF13472"/>
    </source>
</evidence>
<feature type="domain" description="SGNH hydrolase-type esterase" evidence="5">
    <location>
        <begin position="64"/>
        <end position="294"/>
    </location>
</feature>
<dbReference type="GO" id="GO:0004806">
    <property type="term" value="F:triacylglycerol lipase activity"/>
    <property type="evidence" value="ECO:0007669"/>
    <property type="project" value="TreeGrafter"/>
</dbReference>
<feature type="disulfide bond" evidence="2">
    <location>
        <begin position="218"/>
        <end position="266"/>
    </location>
</feature>
<feature type="active site" evidence="1">
    <location>
        <position position="286"/>
    </location>
</feature>
<evidence type="ECO:0000256" key="1">
    <source>
        <dbReference type="PIRSR" id="PIRSR637460-1"/>
    </source>
</evidence>
<protein>
    <submittedName>
        <fullName evidence="6">Lysophospholipase L1-like esterase</fullName>
    </submittedName>
</protein>
<accession>A0A7Y9JP99</accession>
<feature type="signal peptide" evidence="4">
    <location>
        <begin position="1"/>
        <end position="24"/>
    </location>
</feature>
<feature type="region of interest" description="Disordered" evidence="3">
    <location>
        <begin position="27"/>
        <end position="58"/>
    </location>
</feature>
<dbReference type="PROSITE" id="PS51257">
    <property type="entry name" value="PROKAR_LIPOPROTEIN"/>
    <property type="match status" value="1"/>
</dbReference>
<organism evidence="6 7">
    <name type="scientific">Nocardioides marinisabuli</name>
    <dbReference type="NCBI Taxonomy" id="419476"/>
    <lineage>
        <taxon>Bacteria</taxon>
        <taxon>Bacillati</taxon>
        <taxon>Actinomycetota</taxon>
        <taxon>Actinomycetes</taxon>
        <taxon>Propionibacteriales</taxon>
        <taxon>Nocardioidaceae</taxon>
        <taxon>Nocardioides</taxon>
    </lineage>
</organism>
<evidence type="ECO:0000256" key="4">
    <source>
        <dbReference type="SAM" id="SignalP"/>
    </source>
</evidence>